<organism evidence="5 6">
    <name type="scientific">Henosepilachna vigintioctopunctata</name>
    <dbReference type="NCBI Taxonomy" id="420089"/>
    <lineage>
        <taxon>Eukaryota</taxon>
        <taxon>Metazoa</taxon>
        <taxon>Ecdysozoa</taxon>
        <taxon>Arthropoda</taxon>
        <taxon>Hexapoda</taxon>
        <taxon>Insecta</taxon>
        <taxon>Pterygota</taxon>
        <taxon>Neoptera</taxon>
        <taxon>Endopterygota</taxon>
        <taxon>Coleoptera</taxon>
        <taxon>Polyphaga</taxon>
        <taxon>Cucujiformia</taxon>
        <taxon>Coccinelloidea</taxon>
        <taxon>Coccinellidae</taxon>
        <taxon>Epilachninae</taxon>
        <taxon>Epilachnini</taxon>
        <taxon>Henosepilachna</taxon>
    </lineage>
</organism>
<evidence type="ECO:0000256" key="4">
    <source>
        <dbReference type="SAM" id="SignalP"/>
    </source>
</evidence>
<evidence type="ECO:0000313" key="5">
    <source>
        <dbReference type="EMBL" id="KAK9888500.1"/>
    </source>
</evidence>
<dbReference type="EMBL" id="JARQZJ010000121">
    <property type="protein sequence ID" value="KAK9888500.1"/>
    <property type="molecule type" value="Genomic_DNA"/>
</dbReference>
<comment type="caution">
    <text evidence="5">The sequence shown here is derived from an EMBL/GenBank/DDBJ whole genome shotgun (WGS) entry which is preliminary data.</text>
</comment>
<dbReference type="SMART" id="SM00700">
    <property type="entry name" value="JHBP"/>
    <property type="match status" value="1"/>
</dbReference>
<feature type="chain" id="PRO_5043452639" evidence="4">
    <location>
        <begin position="21"/>
        <end position="279"/>
    </location>
</feature>
<keyword evidence="2" id="KW-0090">Biological rhythms</keyword>
<reference evidence="5 6" key="1">
    <citation type="submission" date="2023-03" db="EMBL/GenBank/DDBJ databases">
        <title>Genome insight into feeding habits of ladybird beetles.</title>
        <authorList>
            <person name="Li H.-S."/>
            <person name="Huang Y.-H."/>
            <person name="Pang H."/>
        </authorList>
    </citation>
    <scope>NUCLEOTIDE SEQUENCE [LARGE SCALE GENOMIC DNA]</scope>
    <source>
        <strain evidence="5">SYSU_2023b</strain>
        <tissue evidence="5">Whole body</tissue>
    </source>
</reference>
<gene>
    <name evidence="5" type="ORF">WA026_000750</name>
</gene>
<dbReference type="GO" id="GO:0007623">
    <property type="term" value="P:circadian rhythm"/>
    <property type="evidence" value="ECO:0007669"/>
    <property type="project" value="UniProtKB-ARBA"/>
</dbReference>
<dbReference type="InterPro" id="IPR010562">
    <property type="entry name" value="Haemolymph_juvenile_hormone-bd"/>
</dbReference>
<comment type="similarity">
    <text evidence="3">Belongs to the TO family.</text>
</comment>
<keyword evidence="6" id="KW-1185">Reference proteome</keyword>
<accession>A0AAW1V8X9</accession>
<evidence type="ECO:0000256" key="3">
    <source>
        <dbReference type="ARBA" id="ARBA00060902"/>
    </source>
</evidence>
<dbReference type="GO" id="GO:0005615">
    <property type="term" value="C:extracellular space"/>
    <property type="evidence" value="ECO:0007669"/>
    <property type="project" value="TreeGrafter"/>
</dbReference>
<dbReference type="Proteomes" id="UP001431783">
    <property type="component" value="Unassembled WGS sequence"/>
</dbReference>
<dbReference type="Gene3D" id="3.15.10.30">
    <property type="entry name" value="Haemolymph juvenile hormone binding protein"/>
    <property type="match status" value="1"/>
</dbReference>
<dbReference type="FunFam" id="3.15.10.30:FF:000001">
    <property type="entry name" value="Takeout-like protein 1"/>
    <property type="match status" value="1"/>
</dbReference>
<dbReference type="AlphaFoldDB" id="A0AAW1V8X9"/>
<dbReference type="InterPro" id="IPR038606">
    <property type="entry name" value="To_sf"/>
</dbReference>
<evidence type="ECO:0000313" key="6">
    <source>
        <dbReference type="Proteomes" id="UP001431783"/>
    </source>
</evidence>
<keyword evidence="1 4" id="KW-0732">Signal</keyword>
<evidence type="ECO:0000256" key="1">
    <source>
        <dbReference type="ARBA" id="ARBA00022729"/>
    </source>
</evidence>
<evidence type="ECO:0000256" key="2">
    <source>
        <dbReference type="ARBA" id="ARBA00023108"/>
    </source>
</evidence>
<feature type="signal peptide" evidence="4">
    <location>
        <begin position="1"/>
        <end position="20"/>
    </location>
</feature>
<proteinExistence type="inferred from homology"/>
<sequence>MRQFILSIIVFVLYQHSAESYKVQSAPFPAVKPSWLKVCRRTDPHLNQCVTDLLVEMFPYLATGIPELNIEQFEPLHLDKVSISKGHGAIVLAGSLFDMVVHGPSNSTPTYTELDLKNKKWNLGVDFAHLDIKSRYHLKGHILVLPIVGHGNCDLNLSNIKTKVETNITMRMKEGREIIFVDQMKVNFSVGNMKIKLYNLFNGNKVLGETLNNFINKNAAEITAELSGSINESMSDIFIHLLNNIFSKLPTDLWLLTDEEFEKYNAKQELTTAKAISAS</sequence>
<dbReference type="PANTHER" id="PTHR11008">
    <property type="entry name" value="PROTEIN TAKEOUT-LIKE PROTEIN"/>
    <property type="match status" value="1"/>
</dbReference>
<name>A0AAW1V8X9_9CUCU</name>
<dbReference type="PANTHER" id="PTHR11008:SF33">
    <property type="entry name" value="PROTEIN TAKEOUT"/>
    <property type="match status" value="1"/>
</dbReference>
<protein>
    <submittedName>
        <fullName evidence="5">Uncharacterized protein</fullName>
    </submittedName>
</protein>
<dbReference type="Pfam" id="PF06585">
    <property type="entry name" value="JHBP"/>
    <property type="match status" value="1"/>
</dbReference>